<dbReference type="AlphaFoldDB" id="A0A068VNQ3"/>
<protein>
    <submittedName>
        <fullName evidence="3">DH200=94 genomic scaffold, scaffold_12447</fullName>
    </submittedName>
</protein>
<accession>A0A068VNQ3</accession>
<sequence length="377" mass="43147">MDRHESKCIQEIVEYVVAKLERVVAIEAKNQVGIDSRVQKVNALLNLGSGKVQFIGIWGMSGIGKTTIAWAVFNRISTHFEGAIFLEDVRKQSESLKNLQEEILSKILCFKDLRISSVLEGSKMIQTRLCCKKVLIVLDDVDHLSQLDALAGMHEWFGDGSRIIITTKNKHLLVTHGVDKMHKMKVLNEYEAIQLFSWHAFKKDYPAKGYEELSTKIVHYAGCLPLALKVLGSFLYGREMAEWRSEVERLKRIPEDEIMEKLKKSLITLSRGRILMHCLIQEMGWNIVREKAPDEPGKHSRLWVAEEICDVLARDKATENIVGMWLDLPTPQDVVIKNEAFEKMKKLRLLKINNACVSCCPNCIPNEVRWLNWHGRG</sequence>
<dbReference type="InParanoid" id="A0A068VNQ3"/>
<dbReference type="Gene3D" id="3.40.50.300">
    <property type="entry name" value="P-loop containing nucleotide triphosphate hydrolases"/>
    <property type="match status" value="1"/>
</dbReference>
<dbReference type="PANTHER" id="PTHR11017:SF573">
    <property type="entry name" value="ADP-RIBOSYL CYCLASE_CYCLIC ADP-RIBOSE HYDROLASE"/>
    <property type="match status" value="1"/>
</dbReference>
<dbReference type="SUPFAM" id="SSF52540">
    <property type="entry name" value="P-loop containing nucleoside triphosphate hydrolases"/>
    <property type="match status" value="1"/>
</dbReference>
<feature type="domain" description="NB-ARC" evidence="2">
    <location>
        <begin position="38"/>
        <end position="204"/>
    </location>
</feature>
<dbReference type="GO" id="GO:0006952">
    <property type="term" value="P:defense response"/>
    <property type="evidence" value="ECO:0007669"/>
    <property type="project" value="InterPro"/>
</dbReference>
<organism evidence="3 4">
    <name type="scientific">Coffea canephora</name>
    <name type="common">Robusta coffee</name>
    <dbReference type="NCBI Taxonomy" id="49390"/>
    <lineage>
        <taxon>Eukaryota</taxon>
        <taxon>Viridiplantae</taxon>
        <taxon>Streptophyta</taxon>
        <taxon>Embryophyta</taxon>
        <taxon>Tracheophyta</taxon>
        <taxon>Spermatophyta</taxon>
        <taxon>Magnoliopsida</taxon>
        <taxon>eudicotyledons</taxon>
        <taxon>Gunneridae</taxon>
        <taxon>Pentapetalae</taxon>
        <taxon>asterids</taxon>
        <taxon>lamiids</taxon>
        <taxon>Gentianales</taxon>
        <taxon>Rubiaceae</taxon>
        <taxon>Ixoroideae</taxon>
        <taxon>Gardenieae complex</taxon>
        <taxon>Bertiereae - Coffeeae clade</taxon>
        <taxon>Coffeeae</taxon>
        <taxon>Coffea</taxon>
    </lineage>
</organism>
<dbReference type="InterPro" id="IPR044974">
    <property type="entry name" value="Disease_R_plants"/>
</dbReference>
<dbReference type="InterPro" id="IPR042197">
    <property type="entry name" value="Apaf_helical"/>
</dbReference>
<name>A0A068VNQ3_COFCA</name>
<proteinExistence type="predicted"/>
<dbReference type="PANTHER" id="PTHR11017">
    <property type="entry name" value="LEUCINE-RICH REPEAT-CONTAINING PROTEIN"/>
    <property type="match status" value="1"/>
</dbReference>
<dbReference type="PhylomeDB" id="A0A068VNQ3"/>
<dbReference type="InterPro" id="IPR002182">
    <property type="entry name" value="NB-ARC"/>
</dbReference>
<keyword evidence="4" id="KW-1185">Reference proteome</keyword>
<dbReference type="Gene3D" id="1.10.8.430">
    <property type="entry name" value="Helical domain of apoptotic protease-activating factors"/>
    <property type="match status" value="1"/>
</dbReference>
<evidence type="ECO:0000259" key="2">
    <source>
        <dbReference type="Pfam" id="PF00931"/>
    </source>
</evidence>
<dbReference type="Gramene" id="CDP22227">
    <property type="protein sequence ID" value="CDP22227"/>
    <property type="gene ID" value="GSCOC_T00008617001"/>
</dbReference>
<evidence type="ECO:0000313" key="4">
    <source>
        <dbReference type="Proteomes" id="UP000295252"/>
    </source>
</evidence>
<reference evidence="4" key="1">
    <citation type="journal article" date="2014" name="Science">
        <title>The coffee genome provides insight into the convergent evolution of caffeine biosynthesis.</title>
        <authorList>
            <person name="Denoeud F."/>
            <person name="Carretero-Paulet L."/>
            <person name="Dereeper A."/>
            <person name="Droc G."/>
            <person name="Guyot R."/>
            <person name="Pietrella M."/>
            <person name="Zheng C."/>
            <person name="Alberti A."/>
            <person name="Anthony F."/>
            <person name="Aprea G."/>
            <person name="Aury J.M."/>
            <person name="Bento P."/>
            <person name="Bernard M."/>
            <person name="Bocs S."/>
            <person name="Campa C."/>
            <person name="Cenci A."/>
            <person name="Combes M.C."/>
            <person name="Crouzillat D."/>
            <person name="Da Silva C."/>
            <person name="Daddiego L."/>
            <person name="De Bellis F."/>
            <person name="Dussert S."/>
            <person name="Garsmeur O."/>
            <person name="Gayraud T."/>
            <person name="Guignon V."/>
            <person name="Jahn K."/>
            <person name="Jamilloux V."/>
            <person name="Joet T."/>
            <person name="Labadie K."/>
            <person name="Lan T."/>
            <person name="Leclercq J."/>
            <person name="Lepelley M."/>
            <person name="Leroy T."/>
            <person name="Li L.T."/>
            <person name="Librado P."/>
            <person name="Lopez L."/>
            <person name="Munoz A."/>
            <person name="Noel B."/>
            <person name="Pallavicini A."/>
            <person name="Perrotta G."/>
            <person name="Poncet V."/>
            <person name="Pot D."/>
            <person name="Priyono X."/>
            <person name="Rigoreau M."/>
            <person name="Rouard M."/>
            <person name="Rozas J."/>
            <person name="Tranchant-Dubreuil C."/>
            <person name="VanBuren R."/>
            <person name="Zhang Q."/>
            <person name="Andrade A.C."/>
            <person name="Argout X."/>
            <person name="Bertrand B."/>
            <person name="de Kochko A."/>
            <person name="Graziosi G."/>
            <person name="Henry R.J."/>
            <person name="Jayarama X."/>
            <person name="Ming R."/>
            <person name="Nagai C."/>
            <person name="Rounsley S."/>
            <person name="Sankoff D."/>
            <person name="Giuliano G."/>
            <person name="Albert V.A."/>
            <person name="Wincker P."/>
            <person name="Lashermes P."/>
        </authorList>
    </citation>
    <scope>NUCLEOTIDE SEQUENCE [LARGE SCALE GENOMIC DNA]</scope>
    <source>
        <strain evidence="4">cv. DH200-94</strain>
    </source>
</reference>
<gene>
    <name evidence="3" type="ORF">GSCOC_T00008617001</name>
</gene>
<dbReference type="EMBL" id="HG751531">
    <property type="protein sequence ID" value="CDP22227.1"/>
    <property type="molecule type" value="Genomic_DNA"/>
</dbReference>
<evidence type="ECO:0000313" key="3">
    <source>
        <dbReference type="EMBL" id="CDP22227.1"/>
    </source>
</evidence>
<evidence type="ECO:0000256" key="1">
    <source>
        <dbReference type="ARBA" id="ARBA00022614"/>
    </source>
</evidence>
<dbReference type="Proteomes" id="UP000295252">
    <property type="component" value="Unassembled WGS sequence"/>
</dbReference>
<dbReference type="PRINTS" id="PR00364">
    <property type="entry name" value="DISEASERSIST"/>
</dbReference>
<dbReference type="Pfam" id="PF00931">
    <property type="entry name" value="NB-ARC"/>
    <property type="match status" value="1"/>
</dbReference>
<dbReference type="OMA" id="PNEMERT"/>
<dbReference type="OrthoDB" id="1357022at2759"/>
<dbReference type="GO" id="GO:0043531">
    <property type="term" value="F:ADP binding"/>
    <property type="evidence" value="ECO:0007669"/>
    <property type="project" value="InterPro"/>
</dbReference>
<dbReference type="InterPro" id="IPR027417">
    <property type="entry name" value="P-loop_NTPase"/>
</dbReference>
<keyword evidence="1" id="KW-0433">Leucine-rich repeat</keyword>